<reference evidence="1 2" key="1">
    <citation type="submission" date="2020-08" db="EMBL/GenBank/DDBJ databases">
        <title>Sequencing the genomes of 1000 actinobacteria strains.</title>
        <authorList>
            <person name="Klenk H.-P."/>
        </authorList>
    </citation>
    <scope>NUCLEOTIDE SEQUENCE [LARGE SCALE GENOMIC DNA]</scope>
    <source>
        <strain evidence="1 2">DSM 43582</strain>
    </source>
</reference>
<name>A0A7W9PFC6_9NOCA</name>
<proteinExistence type="predicted"/>
<sequence length="168" mass="18206">MAGIQQSDVERRVDMPFTYCRIDPGPVPKRFGRLLVRIHADCDEMLCRPKLRGVQSVSPGPGPDAPLICRVADDRIVAIVSRYADAEAALKAAQAAFCDGYPEATKVMLTAANEFASARHQRDSQFLHSLPGDGTIPVATITKFGLSYTEVHRLLGGLGPANGRWVGM</sequence>
<organism evidence="1 2">
    <name type="scientific">Nocardia transvalensis</name>
    <dbReference type="NCBI Taxonomy" id="37333"/>
    <lineage>
        <taxon>Bacteria</taxon>
        <taxon>Bacillati</taxon>
        <taxon>Actinomycetota</taxon>
        <taxon>Actinomycetes</taxon>
        <taxon>Mycobacteriales</taxon>
        <taxon>Nocardiaceae</taxon>
        <taxon>Nocardia</taxon>
    </lineage>
</organism>
<dbReference type="AlphaFoldDB" id="A0A7W9PFC6"/>
<dbReference type="EMBL" id="JACHIT010000001">
    <property type="protein sequence ID" value="MBB5915057.1"/>
    <property type="molecule type" value="Genomic_DNA"/>
</dbReference>
<evidence type="ECO:0000313" key="2">
    <source>
        <dbReference type="Proteomes" id="UP000540412"/>
    </source>
</evidence>
<accession>A0A7W9PFC6</accession>
<comment type="caution">
    <text evidence="1">The sequence shown here is derived from an EMBL/GenBank/DDBJ whole genome shotgun (WGS) entry which is preliminary data.</text>
</comment>
<protein>
    <submittedName>
        <fullName evidence="1">Uncharacterized protein</fullName>
    </submittedName>
</protein>
<dbReference type="RefSeq" id="WP_157185406.1">
    <property type="nucleotide sequence ID" value="NZ_JACHIT010000001.1"/>
</dbReference>
<dbReference type="Proteomes" id="UP000540412">
    <property type="component" value="Unassembled WGS sequence"/>
</dbReference>
<evidence type="ECO:0000313" key="1">
    <source>
        <dbReference type="EMBL" id="MBB5915057.1"/>
    </source>
</evidence>
<keyword evidence="2" id="KW-1185">Reference proteome</keyword>
<gene>
    <name evidence="1" type="ORF">BJY24_003924</name>
</gene>